<dbReference type="InterPro" id="IPR003593">
    <property type="entry name" value="AAA+_ATPase"/>
</dbReference>
<dbReference type="SMART" id="SM00382">
    <property type="entry name" value="AAA"/>
    <property type="match status" value="1"/>
</dbReference>
<reference evidence="2" key="2">
    <citation type="submission" date="2021-04" db="EMBL/GenBank/DDBJ databases">
        <authorList>
            <person name="Gilroy R."/>
        </authorList>
    </citation>
    <scope>NUCLEOTIDE SEQUENCE</scope>
    <source>
        <strain evidence="2">CHK187-5294</strain>
    </source>
</reference>
<dbReference type="InterPro" id="IPR003959">
    <property type="entry name" value="ATPase_AAA_core"/>
</dbReference>
<keyword evidence="2" id="KW-0067">ATP-binding</keyword>
<evidence type="ECO:0000259" key="1">
    <source>
        <dbReference type="SMART" id="SM00382"/>
    </source>
</evidence>
<accession>A0A9D2A7G5</accession>
<dbReference type="InterPro" id="IPR027417">
    <property type="entry name" value="P-loop_NTPase"/>
</dbReference>
<dbReference type="Proteomes" id="UP000824132">
    <property type="component" value="Unassembled WGS sequence"/>
</dbReference>
<proteinExistence type="predicted"/>
<dbReference type="CDD" id="cd19481">
    <property type="entry name" value="RecA-like_protease"/>
    <property type="match status" value="1"/>
</dbReference>
<dbReference type="SUPFAM" id="SSF52540">
    <property type="entry name" value="P-loop containing nucleoside triphosphate hydrolases"/>
    <property type="match status" value="1"/>
</dbReference>
<keyword evidence="2" id="KW-0547">Nucleotide-binding</keyword>
<dbReference type="Gene3D" id="6.10.20.150">
    <property type="match status" value="1"/>
</dbReference>
<dbReference type="GO" id="GO:0005524">
    <property type="term" value="F:ATP binding"/>
    <property type="evidence" value="ECO:0007669"/>
    <property type="project" value="UniProtKB-KW"/>
</dbReference>
<dbReference type="AlphaFoldDB" id="A0A9D2A7G5"/>
<dbReference type="GO" id="GO:0016887">
    <property type="term" value="F:ATP hydrolysis activity"/>
    <property type="evidence" value="ECO:0007669"/>
    <property type="project" value="InterPro"/>
</dbReference>
<dbReference type="InterPro" id="IPR050168">
    <property type="entry name" value="AAA_ATPase_domain"/>
</dbReference>
<protein>
    <submittedName>
        <fullName evidence="2">ATP-binding protein</fullName>
    </submittedName>
</protein>
<evidence type="ECO:0000313" key="3">
    <source>
        <dbReference type="Proteomes" id="UP000824132"/>
    </source>
</evidence>
<dbReference type="PANTHER" id="PTHR23077">
    <property type="entry name" value="AAA-FAMILY ATPASE"/>
    <property type="match status" value="1"/>
</dbReference>
<dbReference type="Pfam" id="PF00004">
    <property type="entry name" value="AAA"/>
    <property type="match status" value="1"/>
</dbReference>
<sequence length="385" mass="43156">MAGIGRAPKSEKGDSVEKLEKEYAESVEAIRKILGGRKDRNDLRDEERLKLRAEYSRAAQIARTLSQRVTGDEERKRYAEQYKQLSDVAASYGSVIKSRVPDTTFDDVKGLEDVKKLVKSFLFMAQNPDVLKYYKLEGGLGMLMYGAPGTGKTMFAEAIANAMNLPLFIVTPADIFKSYVGESEQAVKQIFQEIDACPEGAILFVDECESIFSRRTQDTKDYKAAVTTELLQRINGFGVDGSKRIMIAATNRPDVIDPAYLRYKRFSHLIHVTPPDLEAKRAIIESKLSGIALDGVTAEDVLNMTERTAVKETSLGRVSVRDAYYSAADICGIVEEACRLALEQMQEAKSRTPIPLTREMFEKAFEKIPPSISAELLRQYENFRK</sequence>
<name>A0A9D2A7G5_9FIRM</name>
<comment type="caution">
    <text evidence="2">The sequence shown here is derived from an EMBL/GenBank/DDBJ whole genome shotgun (WGS) entry which is preliminary data.</text>
</comment>
<reference evidence="2" key="1">
    <citation type="journal article" date="2021" name="PeerJ">
        <title>Extensive microbial diversity within the chicken gut microbiome revealed by metagenomics and culture.</title>
        <authorList>
            <person name="Gilroy R."/>
            <person name="Ravi A."/>
            <person name="Getino M."/>
            <person name="Pursley I."/>
            <person name="Horton D.L."/>
            <person name="Alikhan N.F."/>
            <person name="Baker D."/>
            <person name="Gharbi K."/>
            <person name="Hall N."/>
            <person name="Watson M."/>
            <person name="Adriaenssens E.M."/>
            <person name="Foster-Nyarko E."/>
            <person name="Jarju S."/>
            <person name="Secka A."/>
            <person name="Antonio M."/>
            <person name="Oren A."/>
            <person name="Chaudhuri R.R."/>
            <person name="La Ragione R."/>
            <person name="Hildebrand F."/>
            <person name="Pallen M.J."/>
        </authorList>
    </citation>
    <scope>NUCLEOTIDE SEQUENCE</scope>
    <source>
        <strain evidence="2">CHK187-5294</strain>
    </source>
</reference>
<dbReference type="EMBL" id="DXCL01000001">
    <property type="protein sequence ID" value="HIZ02669.1"/>
    <property type="molecule type" value="Genomic_DNA"/>
</dbReference>
<gene>
    <name evidence="2" type="ORF">H9727_00115</name>
</gene>
<feature type="domain" description="AAA+ ATPase" evidence="1">
    <location>
        <begin position="138"/>
        <end position="276"/>
    </location>
</feature>
<organism evidence="2 3">
    <name type="scientific">Candidatus Borkfalkia avistercoris</name>
    <dbReference type="NCBI Taxonomy" id="2838504"/>
    <lineage>
        <taxon>Bacteria</taxon>
        <taxon>Bacillati</taxon>
        <taxon>Bacillota</taxon>
        <taxon>Clostridia</taxon>
        <taxon>Christensenellales</taxon>
        <taxon>Christensenellaceae</taxon>
        <taxon>Candidatus Borkfalkia</taxon>
    </lineage>
</organism>
<evidence type="ECO:0000313" key="2">
    <source>
        <dbReference type="EMBL" id="HIZ02669.1"/>
    </source>
</evidence>
<dbReference type="Gene3D" id="3.40.50.300">
    <property type="entry name" value="P-loop containing nucleotide triphosphate hydrolases"/>
    <property type="match status" value="1"/>
</dbReference>